<keyword evidence="10" id="KW-1185">Reference proteome</keyword>
<evidence type="ECO:0000256" key="5">
    <source>
        <dbReference type="ARBA" id="ARBA00023049"/>
    </source>
</evidence>
<reference evidence="9 10" key="1">
    <citation type="submission" date="2023-03" db="EMBL/GenBank/DDBJ databases">
        <title>Roseibium porphyridii sp. nov. and Roseibium rhodosorbium sp. nov. isolated from marine algae, Porphyridium cruentum and Rhodosorus marinus, respectively.</title>
        <authorList>
            <person name="Lee M.W."/>
            <person name="Choi B.J."/>
            <person name="Lee J.K."/>
            <person name="Choi D.G."/>
            <person name="Baek J.H."/>
            <person name="Bayburt H."/>
            <person name="Kim J.M."/>
            <person name="Han D.M."/>
            <person name="Kim K.H."/>
            <person name="Jeon C.O."/>
        </authorList>
    </citation>
    <scope>NUCLEOTIDE SEQUENCE [LARGE SCALE GENOMIC DNA]</scope>
    <source>
        <strain evidence="9 10">KMA01</strain>
    </source>
</reference>
<dbReference type="PANTHER" id="PTHR22726:SF1">
    <property type="entry name" value="METALLOENDOPEPTIDASE OMA1, MITOCHONDRIAL"/>
    <property type="match status" value="1"/>
</dbReference>
<proteinExistence type="inferred from homology"/>
<dbReference type="InterPro" id="IPR055518">
    <property type="entry name" value="DUF7092"/>
</dbReference>
<feature type="domain" description="Peptidase M48" evidence="7">
    <location>
        <begin position="171"/>
        <end position="348"/>
    </location>
</feature>
<evidence type="ECO:0000256" key="6">
    <source>
        <dbReference type="RuleBase" id="RU003983"/>
    </source>
</evidence>
<evidence type="ECO:0000313" key="10">
    <source>
        <dbReference type="Proteomes" id="UP001209803"/>
    </source>
</evidence>
<keyword evidence="3 6" id="KW-0378">Hydrolase</keyword>
<organism evidence="9 10">
    <name type="scientific">Roseibium porphyridii</name>
    <dbReference type="NCBI Taxonomy" id="2866279"/>
    <lineage>
        <taxon>Bacteria</taxon>
        <taxon>Pseudomonadati</taxon>
        <taxon>Pseudomonadota</taxon>
        <taxon>Alphaproteobacteria</taxon>
        <taxon>Hyphomicrobiales</taxon>
        <taxon>Stappiaceae</taxon>
        <taxon>Roseibium</taxon>
    </lineage>
</organism>
<dbReference type="Gene3D" id="3.30.2010.10">
    <property type="entry name" value="Metalloproteases ('zincins'), catalytic domain"/>
    <property type="match status" value="1"/>
</dbReference>
<evidence type="ECO:0000256" key="3">
    <source>
        <dbReference type="ARBA" id="ARBA00022801"/>
    </source>
</evidence>
<comment type="cofactor">
    <cofactor evidence="6">
        <name>Zn(2+)</name>
        <dbReference type="ChEBI" id="CHEBI:29105"/>
    </cofactor>
    <text evidence="6">Binds 1 zinc ion per subunit.</text>
</comment>
<dbReference type="Pfam" id="PF01435">
    <property type="entry name" value="Peptidase_M48"/>
    <property type="match status" value="1"/>
</dbReference>
<accession>A0ABY8FEW7</accession>
<gene>
    <name evidence="9" type="ORF">K1718_10630</name>
</gene>
<evidence type="ECO:0000259" key="8">
    <source>
        <dbReference type="Pfam" id="PF23368"/>
    </source>
</evidence>
<name>A0ABY8FEW7_9HYPH</name>
<dbReference type="InterPro" id="IPR001915">
    <property type="entry name" value="Peptidase_M48"/>
</dbReference>
<dbReference type="PANTHER" id="PTHR22726">
    <property type="entry name" value="METALLOENDOPEPTIDASE OMA1"/>
    <property type="match status" value="1"/>
</dbReference>
<sequence length="356" mass="38960">MNPDPNQAGNRTIMQTVNGKFFESGEAKSLPAKIKRTGELILVDIDGQPSARMLELDRVSDKLHGLSRKVYFAGGAVFETEDDAGIDELFGHKGGFVDQLNRFEGSLKWAAASFILCLVVVFGAYRWGLPLAAYAAAHVTPTVYSDILDYGTLQSLDRSVFSASELPDSERQKFQTVFEELLQTAELEPDSMDLEFRKGGIFGANAFALPGGTIVVTDELITFSETLDEVAGVLAHEIGHVTEKHSLQQIYRVAGFYLLIGAVTGDDGQLLDELVAQAGILQSRAYSREFEHDADRVSVELMLKSGRDPLAVTRLLDKVLADCGESCERTDILSTHPGMIDRKAAIKTLIEKQAQN</sequence>
<keyword evidence="2" id="KW-0479">Metal-binding</keyword>
<evidence type="ECO:0000256" key="4">
    <source>
        <dbReference type="ARBA" id="ARBA00022833"/>
    </source>
</evidence>
<dbReference type="EMBL" id="CP120863">
    <property type="protein sequence ID" value="WFE91790.1"/>
    <property type="molecule type" value="Genomic_DNA"/>
</dbReference>
<comment type="similarity">
    <text evidence="6">Belongs to the peptidase M48 family.</text>
</comment>
<dbReference type="InterPro" id="IPR051156">
    <property type="entry name" value="Mito/Outer_Membr_Metalloprot"/>
</dbReference>
<keyword evidence="1 6" id="KW-0645">Protease</keyword>
<dbReference type="CDD" id="cd07332">
    <property type="entry name" value="M48C_Oma1_like"/>
    <property type="match status" value="1"/>
</dbReference>
<dbReference type="Pfam" id="PF23368">
    <property type="entry name" value="DUF7092"/>
    <property type="match status" value="1"/>
</dbReference>
<evidence type="ECO:0000259" key="7">
    <source>
        <dbReference type="Pfam" id="PF01435"/>
    </source>
</evidence>
<dbReference type="RefSeq" id="WP_265684383.1">
    <property type="nucleotide sequence ID" value="NZ_CP120863.1"/>
</dbReference>
<keyword evidence="4 6" id="KW-0862">Zinc</keyword>
<dbReference type="Proteomes" id="UP001209803">
    <property type="component" value="Chromosome"/>
</dbReference>
<protein>
    <submittedName>
        <fullName evidence="9">M48 family metallopeptidase</fullName>
    </submittedName>
</protein>
<evidence type="ECO:0000256" key="1">
    <source>
        <dbReference type="ARBA" id="ARBA00022670"/>
    </source>
</evidence>
<evidence type="ECO:0000313" key="9">
    <source>
        <dbReference type="EMBL" id="WFE91790.1"/>
    </source>
</evidence>
<keyword evidence="5 6" id="KW-0482">Metalloprotease</keyword>
<feature type="domain" description="DUF7092" evidence="8">
    <location>
        <begin position="17"/>
        <end position="91"/>
    </location>
</feature>
<evidence type="ECO:0000256" key="2">
    <source>
        <dbReference type="ARBA" id="ARBA00022723"/>
    </source>
</evidence>